<protein>
    <recommendedName>
        <fullName evidence="2">ARID domain-containing protein</fullName>
    </recommendedName>
</protein>
<reference evidence="4" key="2">
    <citation type="submission" date="2015-01" db="EMBL/GenBank/DDBJ databases">
        <title>Evolutionary Origins and Diversification of the Mycorrhizal Mutualists.</title>
        <authorList>
            <consortium name="DOE Joint Genome Institute"/>
            <consortium name="Mycorrhizal Genomics Consortium"/>
            <person name="Kohler A."/>
            <person name="Kuo A."/>
            <person name="Nagy L.G."/>
            <person name="Floudas D."/>
            <person name="Copeland A."/>
            <person name="Barry K.W."/>
            <person name="Cichocki N."/>
            <person name="Veneault-Fourrey C."/>
            <person name="LaButti K."/>
            <person name="Lindquist E.A."/>
            <person name="Lipzen A."/>
            <person name="Lundell T."/>
            <person name="Morin E."/>
            <person name="Murat C."/>
            <person name="Riley R."/>
            <person name="Ohm R."/>
            <person name="Sun H."/>
            <person name="Tunlid A."/>
            <person name="Henrissat B."/>
            <person name="Grigoriev I.V."/>
            <person name="Hibbett D.S."/>
            <person name="Martin F."/>
        </authorList>
    </citation>
    <scope>NUCLEOTIDE SEQUENCE [LARGE SCALE GENOMIC DNA]</scope>
    <source>
        <strain evidence="4">Foug A</strain>
    </source>
</reference>
<dbReference type="SMART" id="SM00501">
    <property type="entry name" value="BRIGHT"/>
    <property type="match status" value="1"/>
</dbReference>
<feature type="compositionally biased region" description="Polar residues" evidence="1">
    <location>
        <begin position="74"/>
        <end position="110"/>
    </location>
</feature>
<feature type="region of interest" description="Disordered" evidence="1">
    <location>
        <begin position="292"/>
        <end position="315"/>
    </location>
</feature>
<feature type="compositionally biased region" description="Basic and acidic residues" evidence="1">
    <location>
        <begin position="418"/>
        <end position="429"/>
    </location>
</feature>
<dbReference type="InterPro" id="IPR036431">
    <property type="entry name" value="ARID_dom_sf"/>
</dbReference>
<dbReference type="InterPro" id="IPR001606">
    <property type="entry name" value="ARID_dom"/>
</dbReference>
<feature type="compositionally biased region" description="Low complexity" evidence="1">
    <location>
        <begin position="452"/>
        <end position="462"/>
    </location>
</feature>
<dbReference type="InParanoid" id="A0A0C3AQF2"/>
<feature type="region of interest" description="Disordered" evidence="1">
    <location>
        <begin position="406"/>
        <end position="468"/>
    </location>
</feature>
<feature type="region of interest" description="Disordered" evidence="1">
    <location>
        <begin position="60"/>
        <end position="110"/>
    </location>
</feature>
<dbReference type="PROSITE" id="PS51011">
    <property type="entry name" value="ARID"/>
    <property type="match status" value="1"/>
</dbReference>
<evidence type="ECO:0000256" key="1">
    <source>
        <dbReference type="SAM" id="MobiDB-lite"/>
    </source>
</evidence>
<dbReference type="STRING" id="1036808.A0A0C3AQF2"/>
<reference evidence="3 4" key="1">
    <citation type="submission" date="2014-04" db="EMBL/GenBank/DDBJ databases">
        <authorList>
            <consortium name="DOE Joint Genome Institute"/>
            <person name="Kuo A."/>
            <person name="Kohler A."/>
            <person name="Nagy L.G."/>
            <person name="Floudas D."/>
            <person name="Copeland A."/>
            <person name="Barry K.W."/>
            <person name="Cichocki N."/>
            <person name="Veneault-Fourrey C."/>
            <person name="LaButti K."/>
            <person name="Lindquist E.A."/>
            <person name="Lipzen A."/>
            <person name="Lundell T."/>
            <person name="Morin E."/>
            <person name="Murat C."/>
            <person name="Sun H."/>
            <person name="Tunlid A."/>
            <person name="Henrissat B."/>
            <person name="Grigoriev I.V."/>
            <person name="Hibbett D.S."/>
            <person name="Martin F."/>
            <person name="Nordberg H.P."/>
            <person name="Cantor M.N."/>
            <person name="Hua S.X."/>
        </authorList>
    </citation>
    <scope>NUCLEOTIDE SEQUENCE [LARGE SCALE GENOMIC DNA]</scope>
    <source>
        <strain evidence="3 4">Foug A</strain>
    </source>
</reference>
<sequence length="961" mass="105086">MLPQPPQQLRPHNSSGSSTFLPQNPSFDSTSYFNLDPDAAAKQMAALNAVGLQRQLTNANGHQSLPAPHMPIGGTTSSSFLSGMSPSHNQHNSLHQAPNDTSHNMSFNPTVPLSVHQSSGYPSHTNANVQPASSLDTAMRTNLASRQPQNPAMIKQKQRGFLSSLAACHNSRGAPLPPCLTGVPYPPNYDPNNSRWKNIESAGEPGFFRLGGKDIELMKLWAIVLQFGGSAKVTQQNGWPQIIRHFDLPDILPGHPSTNQNAAVMLASYYAMILQPFEEIWRRSLHEKMSRPIGTGVGAGEPNSASNIGHPPGTTMGVAAQAGVVTGVNNAMNAMNQAVSGNQNPTPTSPPVLPSQPLPQSPHPRQVTPGSNISGSFGLSESLSGPSLPQSLGGVSVGQVTVSTLHEQHEQDIPAVKRKLETEETDGKRAKLKTGGANLPDSASSMDQPLQSTSSVPSTSSGAPPPRSQFMKARIEYIPLAREIDPCGGRDLNMLEEEYQRARRRPLRDINEWGTVDIEALTMSIRSRLTVELSYALTTLTLLSTMKGPTPGSGFPIAQCTDLLEEVLDLLEDEAFGNIADVQQHLAKDTRIPRHRELVAMVHDSESLPFSGLKDGQILNKKDRGPWHRPGHIVLAVTNIIRNLSVIPDNVQFLAKHQRMLELILRVSGVVAPQDGGPPRAASPSLTLPELLQVRRDTIHFLSNVASMISFPVVSPYPDSTVRIVTRIFELMASILVEPADAISPMQSLKLSGIPFSNCLPPSLPDITLDIFTRIAYPDQNRQAFSRVIPQEWIWRLLETLVYRLPVSDSDFSFLAREAWLSYLVKVTMAIYTIAFFSPPELKKRIKSDKSLRFSQVMIRMVQRFLTTSSATEARSWFMETARRAIEAMKVVDDGEDAFDTSHSAQPTLAFGMGFGESGESIVERGTGMLAGRRDLAWELLMQRDLDPVLFAELESLTRVE</sequence>
<feature type="region of interest" description="Disordered" evidence="1">
    <location>
        <begin position="1"/>
        <end position="32"/>
    </location>
</feature>
<dbReference type="HOGENOM" id="CLU_014090_0_0_1"/>
<feature type="compositionally biased region" description="Polar residues" evidence="1">
    <location>
        <begin position="441"/>
        <end position="451"/>
    </location>
</feature>
<feature type="domain" description="ARID" evidence="2">
    <location>
        <begin position="155"/>
        <end position="282"/>
    </location>
</feature>
<dbReference type="AlphaFoldDB" id="A0A0C3AQF2"/>
<dbReference type="EMBL" id="KN822014">
    <property type="protein sequence ID" value="KIM67172.1"/>
    <property type="molecule type" value="Genomic_DNA"/>
</dbReference>
<gene>
    <name evidence="3" type="ORF">SCLCIDRAFT_228197</name>
</gene>
<dbReference type="CDD" id="cd16100">
    <property type="entry name" value="ARID"/>
    <property type="match status" value="1"/>
</dbReference>
<keyword evidence="4" id="KW-1185">Reference proteome</keyword>
<feature type="compositionally biased region" description="Low complexity" evidence="1">
    <location>
        <begin position="374"/>
        <end position="394"/>
    </location>
</feature>
<dbReference type="Pfam" id="PF01388">
    <property type="entry name" value="ARID"/>
    <property type="match status" value="1"/>
</dbReference>
<evidence type="ECO:0000313" key="4">
    <source>
        <dbReference type="Proteomes" id="UP000053989"/>
    </source>
</evidence>
<evidence type="ECO:0000259" key="2">
    <source>
        <dbReference type="PROSITE" id="PS51011"/>
    </source>
</evidence>
<evidence type="ECO:0000313" key="3">
    <source>
        <dbReference type="EMBL" id="KIM67172.1"/>
    </source>
</evidence>
<dbReference type="GO" id="GO:0003677">
    <property type="term" value="F:DNA binding"/>
    <property type="evidence" value="ECO:0007669"/>
    <property type="project" value="InterPro"/>
</dbReference>
<name>A0A0C3AQF2_9AGAM</name>
<proteinExistence type="predicted"/>
<dbReference type="OrthoDB" id="1938591at2759"/>
<feature type="region of interest" description="Disordered" evidence="1">
    <location>
        <begin position="337"/>
        <end position="394"/>
    </location>
</feature>
<feature type="compositionally biased region" description="Polar residues" evidence="1">
    <location>
        <begin position="10"/>
        <end position="32"/>
    </location>
</feature>
<dbReference type="Gene3D" id="1.10.150.60">
    <property type="entry name" value="ARID DNA-binding domain"/>
    <property type="match status" value="1"/>
</dbReference>
<accession>A0A0C3AQF2</accession>
<dbReference type="SMART" id="SM01014">
    <property type="entry name" value="ARID"/>
    <property type="match status" value="1"/>
</dbReference>
<dbReference type="Proteomes" id="UP000053989">
    <property type="component" value="Unassembled WGS sequence"/>
</dbReference>
<dbReference type="SUPFAM" id="SSF46774">
    <property type="entry name" value="ARID-like"/>
    <property type="match status" value="1"/>
</dbReference>
<organism evidence="3 4">
    <name type="scientific">Scleroderma citrinum Foug A</name>
    <dbReference type="NCBI Taxonomy" id="1036808"/>
    <lineage>
        <taxon>Eukaryota</taxon>
        <taxon>Fungi</taxon>
        <taxon>Dikarya</taxon>
        <taxon>Basidiomycota</taxon>
        <taxon>Agaricomycotina</taxon>
        <taxon>Agaricomycetes</taxon>
        <taxon>Agaricomycetidae</taxon>
        <taxon>Boletales</taxon>
        <taxon>Sclerodermatineae</taxon>
        <taxon>Sclerodermataceae</taxon>
        <taxon>Scleroderma</taxon>
    </lineage>
</organism>
<feature type="compositionally biased region" description="Pro residues" evidence="1">
    <location>
        <begin position="347"/>
        <end position="362"/>
    </location>
</feature>